<keyword evidence="5" id="KW-0547">Nucleotide-binding</keyword>
<dbReference type="SMART" id="SM00387">
    <property type="entry name" value="HATPase_c"/>
    <property type="match status" value="1"/>
</dbReference>
<name>X1IE45_9ZZZZ</name>
<evidence type="ECO:0000256" key="2">
    <source>
        <dbReference type="ARBA" id="ARBA00012438"/>
    </source>
</evidence>
<reference evidence="10" key="1">
    <citation type="journal article" date="2014" name="Front. Microbiol.">
        <title>High frequency of phylogenetically diverse reductive dehalogenase-homologous genes in deep subseafloor sedimentary metagenomes.</title>
        <authorList>
            <person name="Kawai M."/>
            <person name="Futagami T."/>
            <person name="Toyoda A."/>
            <person name="Takaki Y."/>
            <person name="Nishi S."/>
            <person name="Hori S."/>
            <person name="Arai W."/>
            <person name="Tsubouchi T."/>
            <person name="Morono Y."/>
            <person name="Uchiyama I."/>
            <person name="Ito T."/>
            <person name="Fujiyama A."/>
            <person name="Inagaki F."/>
            <person name="Takami H."/>
        </authorList>
    </citation>
    <scope>NUCLEOTIDE SEQUENCE</scope>
    <source>
        <strain evidence="10">Expedition CK06-06</strain>
    </source>
</reference>
<organism evidence="10">
    <name type="scientific">marine sediment metagenome</name>
    <dbReference type="NCBI Taxonomy" id="412755"/>
    <lineage>
        <taxon>unclassified sequences</taxon>
        <taxon>metagenomes</taxon>
        <taxon>ecological metagenomes</taxon>
    </lineage>
</organism>
<comment type="caution">
    <text evidence="10">The sequence shown here is derived from an EMBL/GenBank/DDBJ whole genome shotgun (WGS) entry which is preliminary data.</text>
</comment>
<dbReference type="InterPro" id="IPR050351">
    <property type="entry name" value="BphY/WalK/GraS-like"/>
</dbReference>
<dbReference type="Pfam" id="PF02518">
    <property type="entry name" value="HATPase_c"/>
    <property type="match status" value="1"/>
</dbReference>
<dbReference type="SUPFAM" id="SSF55874">
    <property type="entry name" value="ATPase domain of HSP90 chaperone/DNA topoisomerase II/histidine kinase"/>
    <property type="match status" value="1"/>
</dbReference>
<dbReference type="PROSITE" id="PS50109">
    <property type="entry name" value="HIS_KIN"/>
    <property type="match status" value="1"/>
</dbReference>
<sequence>DPARELPLQRQEFDLAALARDLAVAQSTKSSVHEVEVRAPADGVLLTADPRYLGRALSDLMDNAIKYWPEGGTVIVEVRPRDTDVVIRVIDRGLGMTEEQKARIFGRFQRAVPEGLRIAGTGIGLYSVKRIADAHEGTIEAESEPGLGSTFILTIPNAPSAESQ</sequence>
<dbReference type="PRINTS" id="PR00344">
    <property type="entry name" value="BCTRLSENSOR"/>
</dbReference>
<keyword evidence="6" id="KW-0418">Kinase</keyword>
<evidence type="ECO:0000256" key="8">
    <source>
        <dbReference type="ARBA" id="ARBA00023012"/>
    </source>
</evidence>
<dbReference type="FunFam" id="3.30.565.10:FF:000006">
    <property type="entry name" value="Sensor histidine kinase WalK"/>
    <property type="match status" value="1"/>
</dbReference>
<evidence type="ECO:0000256" key="5">
    <source>
        <dbReference type="ARBA" id="ARBA00022741"/>
    </source>
</evidence>
<dbReference type="InterPro" id="IPR003594">
    <property type="entry name" value="HATPase_dom"/>
</dbReference>
<keyword evidence="3" id="KW-0597">Phosphoprotein</keyword>
<dbReference type="EMBL" id="BARU01036698">
    <property type="protein sequence ID" value="GAH79947.1"/>
    <property type="molecule type" value="Genomic_DNA"/>
</dbReference>
<dbReference type="GO" id="GO:0004673">
    <property type="term" value="F:protein histidine kinase activity"/>
    <property type="evidence" value="ECO:0007669"/>
    <property type="project" value="UniProtKB-EC"/>
</dbReference>
<dbReference type="EC" id="2.7.13.3" evidence="2"/>
<gene>
    <name evidence="10" type="ORF">S03H2_57260</name>
</gene>
<dbReference type="GO" id="GO:0000156">
    <property type="term" value="F:phosphorelay response regulator activity"/>
    <property type="evidence" value="ECO:0007669"/>
    <property type="project" value="TreeGrafter"/>
</dbReference>
<evidence type="ECO:0000256" key="6">
    <source>
        <dbReference type="ARBA" id="ARBA00022777"/>
    </source>
</evidence>
<comment type="catalytic activity">
    <reaction evidence="1">
        <text>ATP + protein L-histidine = ADP + protein N-phospho-L-histidine.</text>
        <dbReference type="EC" id="2.7.13.3"/>
    </reaction>
</comment>
<proteinExistence type="predicted"/>
<dbReference type="Gene3D" id="3.30.565.10">
    <property type="entry name" value="Histidine kinase-like ATPase, C-terminal domain"/>
    <property type="match status" value="1"/>
</dbReference>
<protein>
    <recommendedName>
        <fullName evidence="2">histidine kinase</fullName>
        <ecNumber evidence="2">2.7.13.3</ecNumber>
    </recommendedName>
</protein>
<dbReference type="InterPro" id="IPR004358">
    <property type="entry name" value="Sig_transdc_His_kin-like_C"/>
</dbReference>
<keyword evidence="8" id="KW-0902">Two-component regulatory system</keyword>
<dbReference type="GO" id="GO:0030295">
    <property type="term" value="F:protein kinase activator activity"/>
    <property type="evidence" value="ECO:0007669"/>
    <property type="project" value="TreeGrafter"/>
</dbReference>
<evidence type="ECO:0000256" key="3">
    <source>
        <dbReference type="ARBA" id="ARBA00022553"/>
    </source>
</evidence>
<dbReference type="InterPro" id="IPR005467">
    <property type="entry name" value="His_kinase_dom"/>
</dbReference>
<accession>X1IE45</accession>
<dbReference type="PANTHER" id="PTHR42878">
    <property type="entry name" value="TWO-COMPONENT HISTIDINE KINASE"/>
    <property type="match status" value="1"/>
</dbReference>
<evidence type="ECO:0000256" key="1">
    <source>
        <dbReference type="ARBA" id="ARBA00000085"/>
    </source>
</evidence>
<keyword evidence="4" id="KW-0808">Transferase</keyword>
<evidence type="ECO:0000313" key="10">
    <source>
        <dbReference type="EMBL" id="GAH79947.1"/>
    </source>
</evidence>
<evidence type="ECO:0000259" key="9">
    <source>
        <dbReference type="PROSITE" id="PS50109"/>
    </source>
</evidence>
<evidence type="ECO:0000256" key="7">
    <source>
        <dbReference type="ARBA" id="ARBA00022840"/>
    </source>
</evidence>
<keyword evidence="7" id="KW-0067">ATP-binding</keyword>
<feature type="non-terminal residue" evidence="10">
    <location>
        <position position="1"/>
    </location>
</feature>
<dbReference type="GO" id="GO:0007234">
    <property type="term" value="P:osmosensory signaling via phosphorelay pathway"/>
    <property type="evidence" value="ECO:0007669"/>
    <property type="project" value="TreeGrafter"/>
</dbReference>
<dbReference type="GO" id="GO:0005524">
    <property type="term" value="F:ATP binding"/>
    <property type="evidence" value="ECO:0007669"/>
    <property type="project" value="UniProtKB-KW"/>
</dbReference>
<dbReference type="InterPro" id="IPR036890">
    <property type="entry name" value="HATPase_C_sf"/>
</dbReference>
<dbReference type="PANTHER" id="PTHR42878:SF7">
    <property type="entry name" value="SENSOR HISTIDINE KINASE GLRK"/>
    <property type="match status" value="1"/>
</dbReference>
<evidence type="ECO:0000256" key="4">
    <source>
        <dbReference type="ARBA" id="ARBA00022679"/>
    </source>
</evidence>
<dbReference type="AlphaFoldDB" id="X1IE45"/>
<feature type="domain" description="Histidine kinase" evidence="9">
    <location>
        <begin position="1"/>
        <end position="159"/>
    </location>
</feature>